<keyword evidence="3" id="KW-1185">Reference proteome</keyword>
<dbReference type="EMBL" id="BNED01000005">
    <property type="protein sequence ID" value="GHI77953.1"/>
    <property type="molecule type" value="Genomic_DNA"/>
</dbReference>
<gene>
    <name evidence="2" type="ORF">Sspor_35140</name>
</gene>
<evidence type="ECO:0000256" key="1">
    <source>
        <dbReference type="SAM" id="MobiDB-lite"/>
    </source>
</evidence>
<name>A0ABQ3TC39_9ACTN</name>
<comment type="caution">
    <text evidence="2">The sequence shown here is derived from an EMBL/GenBank/DDBJ whole genome shotgun (WGS) entry which is preliminary data.</text>
</comment>
<proteinExistence type="predicted"/>
<organism evidence="2 3">
    <name type="scientific">Streptomyces spororaveus</name>
    <dbReference type="NCBI Taxonomy" id="284039"/>
    <lineage>
        <taxon>Bacteria</taxon>
        <taxon>Bacillati</taxon>
        <taxon>Actinomycetota</taxon>
        <taxon>Actinomycetes</taxon>
        <taxon>Kitasatosporales</taxon>
        <taxon>Streptomycetaceae</taxon>
        <taxon>Streptomyces</taxon>
    </lineage>
</organism>
<protein>
    <submittedName>
        <fullName evidence="2">Uncharacterized protein</fullName>
    </submittedName>
</protein>
<feature type="region of interest" description="Disordered" evidence="1">
    <location>
        <begin position="1"/>
        <end position="60"/>
    </location>
</feature>
<dbReference type="Proteomes" id="UP000608522">
    <property type="component" value="Unassembled WGS sequence"/>
</dbReference>
<evidence type="ECO:0000313" key="2">
    <source>
        <dbReference type="EMBL" id="GHI77953.1"/>
    </source>
</evidence>
<evidence type="ECO:0000313" key="3">
    <source>
        <dbReference type="Proteomes" id="UP000608522"/>
    </source>
</evidence>
<reference evidence="3" key="1">
    <citation type="submission" date="2023-07" db="EMBL/GenBank/DDBJ databases">
        <title>Whole genome shotgun sequence of Streptomyces spororaveus NBRC 15456.</title>
        <authorList>
            <person name="Komaki H."/>
            <person name="Tamura T."/>
        </authorList>
    </citation>
    <scope>NUCLEOTIDE SEQUENCE [LARGE SCALE GENOMIC DNA]</scope>
    <source>
        <strain evidence="3">NBRC 15456</strain>
    </source>
</reference>
<sequence length="60" mass="6203">MPWGAPGCPPGTSEGFDRRYQEPLIPARQLRAGGGQYGGRAAELPAHGTTGGGANRENLP</sequence>
<accession>A0ABQ3TC39</accession>